<accession>A0ABM9XSB0</accession>
<sequence>MGCHTGRPPSGGIPHEARRASRFYFGYAKWGPKALFELRFLTP</sequence>
<evidence type="ECO:0000313" key="1">
    <source>
        <dbReference type="EMBL" id="EEI64080.1"/>
    </source>
</evidence>
<dbReference type="EMBL" id="ACHF01000015">
    <property type="protein sequence ID" value="EEI64080.1"/>
    <property type="molecule type" value="Genomic_DNA"/>
</dbReference>
<comment type="caution">
    <text evidence="1">The sequence shown here is derived from an EMBL/GenBank/DDBJ whole genome shotgun (WGS) entry which is preliminary data.</text>
</comment>
<reference evidence="1 2" key="1">
    <citation type="submission" date="2009-01" db="EMBL/GenBank/DDBJ databases">
        <authorList>
            <person name="Qin X."/>
            <person name="Bachman B."/>
            <person name="Battles P."/>
            <person name="Bell A."/>
            <person name="Bess C."/>
            <person name="Bickham C."/>
            <person name="Chaboub L."/>
            <person name="Chen D."/>
            <person name="Coyle M."/>
            <person name="Deiros D.R."/>
            <person name="Dinh H."/>
            <person name="Forbes L."/>
            <person name="Fowler G."/>
            <person name="Francisco L."/>
            <person name="Fu Q."/>
            <person name="Gubbala S."/>
            <person name="Hale W."/>
            <person name="Han Y."/>
            <person name="Hemphill L."/>
            <person name="Highlander S.K."/>
            <person name="Hirani K."/>
            <person name="Hogues M."/>
            <person name="Jackson L."/>
            <person name="Jakkamsetti A."/>
            <person name="Javaid M."/>
            <person name="Jiang H."/>
            <person name="Korchina V."/>
            <person name="Kovar C."/>
            <person name="Lara F."/>
            <person name="Lee S."/>
            <person name="Mata R."/>
            <person name="Mathew T."/>
            <person name="Moen C."/>
            <person name="Morales K."/>
            <person name="Munidasa M."/>
            <person name="Nazareth L."/>
            <person name="Ngo R."/>
            <person name="Nguyen L."/>
            <person name="Okwuonu G."/>
            <person name="Ongeri F."/>
            <person name="Patil S."/>
            <person name="Petrosino J."/>
            <person name="Pham C."/>
            <person name="Pham P."/>
            <person name="Pu L.-L."/>
            <person name="Puazo M."/>
            <person name="Raj R."/>
            <person name="Reid J."/>
            <person name="Rouhana J."/>
            <person name="Saada N."/>
            <person name="Shang Y."/>
            <person name="Simmons D."/>
            <person name="Thornton R."/>
            <person name="Warren J."/>
            <person name="Weissenberger G."/>
            <person name="Zhang J."/>
            <person name="Zhang L."/>
            <person name="Zhou C."/>
            <person name="Zhu D."/>
            <person name="Muzny D."/>
            <person name="Worley K."/>
            <person name="Gibbs R."/>
        </authorList>
    </citation>
    <scope>NUCLEOTIDE SEQUENCE [LARGE SCALE GENOMIC DNA]</scope>
    <source>
        <strain evidence="1 2">ATCC 51866</strain>
    </source>
</reference>
<gene>
    <name evidence="1" type="ORF">HMPREF0293_0467</name>
</gene>
<proteinExistence type="predicted"/>
<keyword evidence="2" id="KW-1185">Reference proteome</keyword>
<dbReference type="Proteomes" id="UP000006237">
    <property type="component" value="Unassembled WGS sequence"/>
</dbReference>
<name>A0ABM9XSB0_9CORY</name>
<protein>
    <submittedName>
        <fullName evidence="1">Uncharacterized protein</fullName>
    </submittedName>
</protein>
<organism evidence="1 2">
    <name type="scientific">Corynebacterium glucuronolyticum ATCC 51866</name>
    <dbReference type="NCBI Taxonomy" id="548478"/>
    <lineage>
        <taxon>Bacteria</taxon>
        <taxon>Bacillati</taxon>
        <taxon>Actinomycetota</taxon>
        <taxon>Actinomycetes</taxon>
        <taxon>Mycobacteriales</taxon>
        <taxon>Corynebacteriaceae</taxon>
        <taxon>Corynebacterium</taxon>
    </lineage>
</organism>
<evidence type="ECO:0000313" key="2">
    <source>
        <dbReference type="Proteomes" id="UP000006237"/>
    </source>
</evidence>
<feature type="non-terminal residue" evidence="1">
    <location>
        <position position="43"/>
    </location>
</feature>